<dbReference type="KEGG" id="bgo:BM43_6558"/>
<name>A0A095G6L4_BURGA</name>
<evidence type="ECO:0000256" key="1">
    <source>
        <dbReference type="SAM" id="MobiDB-lite"/>
    </source>
</evidence>
<evidence type="ECO:0000313" key="3">
    <source>
        <dbReference type="EMBL" id="PEH40961.1"/>
    </source>
</evidence>
<protein>
    <recommendedName>
        <fullName evidence="6">Transcriptional regulator</fullName>
    </recommendedName>
</protein>
<dbReference type="AlphaFoldDB" id="A0A095G6L4"/>
<dbReference type="EMBL" id="JPGG01000016">
    <property type="protein sequence ID" value="KGC12997.1"/>
    <property type="molecule type" value="Genomic_DNA"/>
</dbReference>
<dbReference type="RefSeq" id="WP_052409136.1">
    <property type="nucleotide sequence ID" value="NZ_CADEVX010000003.1"/>
</dbReference>
<dbReference type="Proteomes" id="UP000220629">
    <property type="component" value="Unassembled WGS sequence"/>
</dbReference>
<evidence type="ECO:0008006" key="6">
    <source>
        <dbReference type="Google" id="ProtNLM"/>
    </source>
</evidence>
<reference evidence="5" key="3">
    <citation type="submission" date="2017-09" db="EMBL/GenBank/DDBJ databases">
        <title>FDA dAtabase for Regulatory Grade micrObial Sequences (FDA-ARGOS): Supporting development and validation of Infectious Disease Dx tests.</title>
        <authorList>
            <person name="Minogue T."/>
            <person name="Wolcott M."/>
            <person name="Wasieloski L."/>
            <person name="Aguilar W."/>
            <person name="Moore D."/>
            <person name="Tallon L."/>
            <person name="Sadzewicz L."/>
            <person name="Ott S."/>
            <person name="Zhao X."/>
            <person name="Nagaraj S."/>
            <person name="Vavikolanu K."/>
            <person name="Aluvathingal J."/>
            <person name="Nadendla S."/>
            <person name="Sichtig H."/>
        </authorList>
    </citation>
    <scope>NUCLEOTIDE SEQUENCE [LARGE SCALE GENOMIC DNA]</scope>
    <source>
        <strain evidence="5">FDAARGOS_390</strain>
    </source>
</reference>
<gene>
    <name evidence="3" type="ORF">CRM94_01605</name>
    <name evidence="2" type="ORF">DM48_1209</name>
</gene>
<feature type="compositionally biased region" description="Basic residues" evidence="1">
    <location>
        <begin position="1"/>
        <end position="16"/>
    </location>
</feature>
<evidence type="ECO:0000313" key="4">
    <source>
        <dbReference type="Proteomes" id="UP000029590"/>
    </source>
</evidence>
<sequence>MAPRERHRIRGGTRRNHREETSEGGLAPGADFAADLARAMSAADSLGASTEAVPVEDGVMVRNYSCPLGGATRSAPCVCKALAAFFSEATGNPVTQCCLRGDRLICQYLVQVKPERKGATRRKRGA</sequence>
<feature type="region of interest" description="Disordered" evidence="1">
    <location>
        <begin position="1"/>
        <end position="28"/>
    </location>
</feature>
<dbReference type="EMBL" id="PDDY01000001">
    <property type="protein sequence ID" value="PEH40961.1"/>
    <property type="molecule type" value="Genomic_DNA"/>
</dbReference>
<evidence type="ECO:0000313" key="2">
    <source>
        <dbReference type="EMBL" id="KGC12997.1"/>
    </source>
</evidence>
<accession>A0A095G6L4</accession>
<reference evidence="3" key="2">
    <citation type="submission" date="2017-09" db="EMBL/GenBank/DDBJ databases">
        <title>FDA dAtabase for Regulatory Grade micrObial Sequences (FDA-ARGOS): Supporting development and validation of Infectious Disease Dx tests.</title>
        <authorList>
            <person name="Minogue T."/>
            <person name="Wolcott M."/>
            <person name="Wasieloski L."/>
            <person name="Aguilar W."/>
            <person name="Moore D."/>
            <person name="Tallon L.J."/>
            <person name="Sadzewicz L."/>
            <person name="Ott S."/>
            <person name="Zhao X."/>
            <person name="Nagaraj S."/>
            <person name="Vavikolanu K."/>
            <person name="Aluvathingal J."/>
            <person name="Nadendla S."/>
            <person name="Sichtig H."/>
        </authorList>
    </citation>
    <scope>NUCLEOTIDE SEQUENCE</scope>
    <source>
        <strain evidence="3">FDAARGOS_390</strain>
    </source>
</reference>
<reference evidence="2 4" key="1">
    <citation type="submission" date="2014-04" db="EMBL/GenBank/DDBJ databases">
        <authorList>
            <person name="Bishop-Lilly K.A."/>
            <person name="Broomall S.M."/>
            <person name="Chain P.S."/>
            <person name="Chertkov O."/>
            <person name="Coyne S.R."/>
            <person name="Daligault H.E."/>
            <person name="Davenport K.W."/>
            <person name="Erkkila T."/>
            <person name="Frey K.G."/>
            <person name="Gibbons H.S."/>
            <person name="Gu W."/>
            <person name="Jaissle J."/>
            <person name="Johnson S.L."/>
            <person name="Koroleva G.I."/>
            <person name="Ladner J.T."/>
            <person name="Lo C.-C."/>
            <person name="Minogue T.D."/>
            <person name="Munk C."/>
            <person name="Palacios G.F."/>
            <person name="Redden C.L."/>
            <person name="Rosenzweig C.N."/>
            <person name="Scholz M.B."/>
            <person name="Teshima H."/>
            <person name="Xu Y."/>
        </authorList>
    </citation>
    <scope>NUCLEOTIDE SEQUENCE [LARGE SCALE GENOMIC DNA]</scope>
    <source>
        <strain evidence="2">Gladioli</strain>
        <strain evidence="4">gladioli</strain>
    </source>
</reference>
<proteinExistence type="predicted"/>
<dbReference type="OrthoDB" id="7004086at2"/>
<dbReference type="Proteomes" id="UP000029590">
    <property type="component" value="Unassembled WGS sequence"/>
</dbReference>
<comment type="caution">
    <text evidence="3">The sequence shown here is derived from an EMBL/GenBank/DDBJ whole genome shotgun (WGS) entry which is preliminary data.</text>
</comment>
<organism evidence="3 5">
    <name type="scientific">Burkholderia gladioli</name>
    <name type="common">Pseudomonas marginata</name>
    <name type="synonym">Phytomonas marginata</name>
    <dbReference type="NCBI Taxonomy" id="28095"/>
    <lineage>
        <taxon>Bacteria</taxon>
        <taxon>Pseudomonadati</taxon>
        <taxon>Pseudomonadota</taxon>
        <taxon>Betaproteobacteria</taxon>
        <taxon>Burkholderiales</taxon>
        <taxon>Burkholderiaceae</taxon>
        <taxon>Burkholderia</taxon>
    </lineage>
</organism>
<evidence type="ECO:0000313" key="5">
    <source>
        <dbReference type="Proteomes" id="UP000220629"/>
    </source>
</evidence>